<proteinExistence type="predicted"/>
<feature type="region of interest" description="Disordered" evidence="1">
    <location>
        <begin position="164"/>
        <end position="185"/>
    </location>
</feature>
<dbReference type="AlphaFoldDB" id="A0A2H3CGA5"/>
<dbReference type="OrthoDB" id="2874866at2759"/>
<dbReference type="EMBL" id="KZ293721">
    <property type="protein sequence ID" value="PBK82119.1"/>
    <property type="molecule type" value="Genomic_DNA"/>
</dbReference>
<name>A0A2H3CGA5_ARMGA</name>
<feature type="compositionally biased region" description="Basic and acidic residues" evidence="1">
    <location>
        <begin position="20"/>
        <end position="29"/>
    </location>
</feature>
<reference evidence="3" key="1">
    <citation type="journal article" date="2017" name="Nat. Ecol. Evol.">
        <title>Genome expansion and lineage-specific genetic innovations in the forest pathogenic fungi Armillaria.</title>
        <authorList>
            <person name="Sipos G."/>
            <person name="Prasanna A.N."/>
            <person name="Walter M.C."/>
            <person name="O'Connor E."/>
            <person name="Balint B."/>
            <person name="Krizsan K."/>
            <person name="Kiss B."/>
            <person name="Hess J."/>
            <person name="Varga T."/>
            <person name="Slot J."/>
            <person name="Riley R."/>
            <person name="Boka B."/>
            <person name="Rigling D."/>
            <person name="Barry K."/>
            <person name="Lee J."/>
            <person name="Mihaltcheva S."/>
            <person name="LaButti K."/>
            <person name="Lipzen A."/>
            <person name="Waldron R."/>
            <person name="Moloney N.M."/>
            <person name="Sperisen C."/>
            <person name="Kredics L."/>
            <person name="Vagvoelgyi C."/>
            <person name="Patrignani A."/>
            <person name="Fitzpatrick D."/>
            <person name="Nagy I."/>
            <person name="Doyle S."/>
            <person name="Anderson J.B."/>
            <person name="Grigoriev I.V."/>
            <person name="Gueldener U."/>
            <person name="Muensterkoetter M."/>
            <person name="Nagy L.G."/>
        </authorList>
    </citation>
    <scope>NUCLEOTIDE SEQUENCE [LARGE SCALE GENOMIC DNA]</scope>
    <source>
        <strain evidence="3">Ar21-2</strain>
    </source>
</reference>
<feature type="region of interest" description="Disordered" evidence="1">
    <location>
        <begin position="1"/>
        <end position="29"/>
    </location>
</feature>
<feature type="region of interest" description="Disordered" evidence="1">
    <location>
        <begin position="56"/>
        <end position="94"/>
    </location>
</feature>
<protein>
    <submittedName>
        <fullName evidence="2">Uncharacterized protein</fullName>
    </submittedName>
</protein>
<evidence type="ECO:0000256" key="1">
    <source>
        <dbReference type="SAM" id="MobiDB-lite"/>
    </source>
</evidence>
<dbReference type="OMA" id="HEMCKAM"/>
<dbReference type="InParanoid" id="A0A2H3CGA5"/>
<feature type="compositionally biased region" description="Basic and acidic residues" evidence="1">
    <location>
        <begin position="176"/>
        <end position="185"/>
    </location>
</feature>
<gene>
    <name evidence="2" type="ORF">ARMGADRAFT_1068324</name>
</gene>
<feature type="compositionally biased region" description="Acidic residues" evidence="1">
    <location>
        <begin position="75"/>
        <end position="94"/>
    </location>
</feature>
<evidence type="ECO:0000313" key="2">
    <source>
        <dbReference type="EMBL" id="PBK82119.1"/>
    </source>
</evidence>
<keyword evidence="3" id="KW-1185">Reference proteome</keyword>
<dbReference type="Proteomes" id="UP000217790">
    <property type="component" value="Unassembled WGS sequence"/>
</dbReference>
<feature type="compositionally biased region" description="Low complexity" evidence="1">
    <location>
        <begin position="60"/>
        <end position="74"/>
    </location>
</feature>
<organism evidence="2 3">
    <name type="scientific">Armillaria gallica</name>
    <name type="common">Bulbous honey fungus</name>
    <name type="synonym">Armillaria bulbosa</name>
    <dbReference type="NCBI Taxonomy" id="47427"/>
    <lineage>
        <taxon>Eukaryota</taxon>
        <taxon>Fungi</taxon>
        <taxon>Dikarya</taxon>
        <taxon>Basidiomycota</taxon>
        <taxon>Agaricomycotina</taxon>
        <taxon>Agaricomycetes</taxon>
        <taxon>Agaricomycetidae</taxon>
        <taxon>Agaricales</taxon>
        <taxon>Marasmiineae</taxon>
        <taxon>Physalacriaceae</taxon>
        <taxon>Armillaria</taxon>
    </lineage>
</organism>
<evidence type="ECO:0000313" key="3">
    <source>
        <dbReference type="Proteomes" id="UP000217790"/>
    </source>
</evidence>
<feature type="compositionally biased region" description="Basic and acidic residues" evidence="1">
    <location>
        <begin position="1"/>
        <end position="12"/>
    </location>
</feature>
<accession>A0A2H3CGA5</accession>
<sequence>MAEFVHRSESTRPARSYHPYPRDPIDIAEPRRPIKYIHQLLNHDSGPLLAVPSQGIVQREPSSSPLLSPVPVSSSEDESDDEDEYDDYDEDEDEDGSVAYEEILSESAVLRSSSFDRSRGEVDVLHAVRASTSLRSVANGLQSFLGETLAPVIRASSSRLHHYDADSESATSISSHPERVRDSRTRNDISRDPYIVLFYGDEEESSPDNYLVEEVTSEFLEIQDNQVVLRMEQLLDWWLTLWAPDGSPSFSHRMTDFLRFVRRHQKVHFSTNSYPAYYKNCWREVRPLGTHTAYSNGVPHLRTDCPWNVRPANATHIATRDACHRWQIDADKSDIFVVFAVAEIPRLSSPSVQPYQAPAISAKQEDPHNAFYVVTPETRSFLYTSTSLRPPETASWIRSYHNPPPRHTWDTEFADLALILRKLQKRPYTTCYKHYAIVWFQHEMCKAMGLQAIYGSQGGMDDVADWLTEQKQAGIKLLGVKRSTIQNWKAKVYSNTESLYVKFKSFLEKGGRIPPESERLYITVKVWVTNDPGAMIERGGFYTDEESIAMNAKGSGHLGAMTDEHFAAQVAAHLKPGARW</sequence>